<evidence type="ECO:0000313" key="3">
    <source>
        <dbReference type="EMBL" id="CAB5219549.1"/>
    </source>
</evidence>
<dbReference type="EMBL" id="LR796176">
    <property type="protein sequence ID" value="CAB4123976.1"/>
    <property type="molecule type" value="Genomic_DNA"/>
</dbReference>
<proteinExistence type="predicted"/>
<accession>A0A6J5KLQ2</accession>
<sequence length="137" mass="15082">MSDIIPHAMHFNKVSIHRALHSGDYELSLANKFGPDTHLAALGSVMWNKLTPGGMAPTGSIVSVEEESLQLLMDALWKVGIRPTSDEVVETKSPQEDALKAHISDLKDITWHLLGKKKSIKTVMEPVGLPDIEQDFT</sequence>
<organism evidence="1">
    <name type="scientific">uncultured Caudovirales phage</name>
    <dbReference type="NCBI Taxonomy" id="2100421"/>
    <lineage>
        <taxon>Viruses</taxon>
        <taxon>Duplodnaviria</taxon>
        <taxon>Heunggongvirae</taxon>
        <taxon>Uroviricota</taxon>
        <taxon>Caudoviricetes</taxon>
        <taxon>Peduoviridae</taxon>
        <taxon>Maltschvirus</taxon>
        <taxon>Maltschvirus maltsch</taxon>
    </lineage>
</organism>
<dbReference type="EMBL" id="LR796152">
    <property type="protein sequence ID" value="CAB4122213.1"/>
    <property type="molecule type" value="Genomic_DNA"/>
</dbReference>
<protein>
    <submittedName>
        <fullName evidence="1">Uncharacterized protein</fullName>
    </submittedName>
</protein>
<reference evidence="1" key="1">
    <citation type="submission" date="2020-04" db="EMBL/GenBank/DDBJ databases">
        <authorList>
            <person name="Chiriac C."/>
            <person name="Salcher M."/>
            <person name="Ghai R."/>
            <person name="Kavagutti S V."/>
        </authorList>
    </citation>
    <scope>NUCLEOTIDE SEQUENCE</scope>
</reference>
<dbReference type="EMBL" id="LR798268">
    <property type="protein sequence ID" value="CAB5219549.1"/>
    <property type="molecule type" value="Genomic_DNA"/>
</dbReference>
<evidence type="ECO:0000313" key="2">
    <source>
        <dbReference type="EMBL" id="CAB4123976.1"/>
    </source>
</evidence>
<evidence type="ECO:0000313" key="1">
    <source>
        <dbReference type="EMBL" id="CAB4122213.1"/>
    </source>
</evidence>
<gene>
    <name evidence="3" type="ORF">UFOVP220_98</name>
    <name evidence="1" type="ORF">UFOVP26_128</name>
    <name evidence="2" type="ORF">UFOVP44_107</name>
</gene>
<name>A0A6J5KLQ2_9CAUD</name>